<dbReference type="EMBL" id="PEZT01000010">
    <property type="protein sequence ID" value="PIS09380.1"/>
    <property type="molecule type" value="Genomic_DNA"/>
</dbReference>
<accession>A0A2H0W9N7</accession>
<evidence type="ECO:0000313" key="3">
    <source>
        <dbReference type="Proteomes" id="UP000230093"/>
    </source>
</evidence>
<evidence type="ECO:0000259" key="1">
    <source>
        <dbReference type="Pfam" id="PF08241"/>
    </source>
</evidence>
<organism evidence="2 3">
    <name type="scientific">Candidatus Beckwithbacteria bacterium CG10_big_fil_rev_8_21_14_0_10_34_10</name>
    <dbReference type="NCBI Taxonomy" id="1974495"/>
    <lineage>
        <taxon>Bacteria</taxon>
        <taxon>Candidatus Beckwithiibacteriota</taxon>
    </lineage>
</organism>
<proteinExistence type="predicted"/>
<gene>
    <name evidence="2" type="ORF">COT75_01740</name>
</gene>
<dbReference type="Proteomes" id="UP000230093">
    <property type="component" value="Unassembled WGS sequence"/>
</dbReference>
<dbReference type="AlphaFoldDB" id="A0A2H0W9N7"/>
<dbReference type="CDD" id="cd02440">
    <property type="entry name" value="AdoMet_MTases"/>
    <property type="match status" value="1"/>
</dbReference>
<reference evidence="3" key="1">
    <citation type="submission" date="2017-09" db="EMBL/GenBank/DDBJ databases">
        <title>Depth-based differentiation of microbial function through sediment-hosted aquifers and enrichment of novel symbionts in the deep terrestrial subsurface.</title>
        <authorList>
            <person name="Probst A.J."/>
            <person name="Ladd B."/>
            <person name="Jarett J.K."/>
            <person name="Geller-Mcgrath D.E."/>
            <person name="Sieber C.M.K."/>
            <person name="Emerson J.B."/>
            <person name="Anantharaman K."/>
            <person name="Thomas B.C."/>
            <person name="Malmstrom R."/>
            <person name="Stieglmeier M."/>
            <person name="Klingl A."/>
            <person name="Woyke T."/>
            <person name="Ryan C.M."/>
            <person name="Banfield J.F."/>
        </authorList>
    </citation>
    <scope>NUCLEOTIDE SEQUENCE [LARGE SCALE GENOMIC DNA]</scope>
</reference>
<dbReference type="Gene3D" id="3.40.50.150">
    <property type="entry name" value="Vaccinia Virus protein VP39"/>
    <property type="match status" value="1"/>
</dbReference>
<dbReference type="GO" id="GO:0008757">
    <property type="term" value="F:S-adenosylmethionine-dependent methyltransferase activity"/>
    <property type="evidence" value="ECO:0007669"/>
    <property type="project" value="InterPro"/>
</dbReference>
<dbReference type="SUPFAM" id="SSF53335">
    <property type="entry name" value="S-adenosyl-L-methionine-dependent methyltransferases"/>
    <property type="match status" value="1"/>
</dbReference>
<dbReference type="InterPro" id="IPR029063">
    <property type="entry name" value="SAM-dependent_MTases_sf"/>
</dbReference>
<sequence length="283" mass="33512">MAYKVFVPVSKNNLWKSYWQKSNYKKELELCKSDGLLPIFEKYLQKKQRIVEAGCGLGKWVIYFTKKGFNITGVDNNKYAILKLKKLFPLIKINLADVKKLPFKNNSFDAYISLGVIEHFEKGPETVLKEAYRVLKDRGTAIIEVPYNNWQRIILQTLYQLKVVLKTPLRILFEGLGLKEKRKMTKMNFYEHHYSRRELIGFIRRAGFDIRECFYKDDSHPQKSIGLWLDFPQFRKNSQADFVLTRPGQRLKLLYNVFKMRWFYSACICCVAEKPEIKGDYLK</sequence>
<feature type="domain" description="Methyltransferase type 11" evidence="1">
    <location>
        <begin position="52"/>
        <end position="143"/>
    </location>
</feature>
<comment type="caution">
    <text evidence="2">The sequence shown here is derived from an EMBL/GenBank/DDBJ whole genome shotgun (WGS) entry which is preliminary data.</text>
</comment>
<dbReference type="PANTHER" id="PTHR43861">
    <property type="entry name" value="TRANS-ACONITATE 2-METHYLTRANSFERASE-RELATED"/>
    <property type="match status" value="1"/>
</dbReference>
<dbReference type="Pfam" id="PF08241">
    <property type="entry name" value="Methyltransf_11"/>
    <property type="match status" value="1"/>
</dbReference>
<dbReference type="InterPro" id="IPR013216">
    <property type="entry name" value="Methyltransf_11"/>
</dbReference>
<name>A0A2H0W9N7_9BACT</name>
<protein>
    <recommendedName>
        <fullName evidence="1">Methyltransferase type 11 domain-containing protein</fullName>
    </recommendedName>
</protein>
<evidence type="ECO:0000313" key="2">
    <source>
        <dbReference type="EMBL" id="PIS09380.1"/>
    </source>
</evidence>